<keyword evidence="3" id="KW-1185">Reference proteome</keyword>
<gene>
    <name evidence="2" type="ORF">EGD98_03495</name>
</gene>
<dbReference type="AlphaFoldDB" id="A0A8J7YG35"/>
<dbReference type="EMBL" id="RKLQ01000001">
    <property type="protein sequence ID" value="MBX0302733.1"/>
    <property type="molecule type" value="Genomic_DNA"/>
</dbReference>
<feature type="region of interest" description="Disordered" evidence="1">
    <location>
        <begin position="1"/>
        <end position="57"/>
    </location>
</feature>
<evidence type="ECO:0000313" key="3">
    <source>
        <dbReference type="Proteomes" id="UP000783863"/>
    </source>
</evidence>
<accession>A0A8J7YG35</accession>
<reference evidence="2" key="1">
    <citation type="submission" date="2021-06" db="EMBL/GenBank/DDBJ databases">
        <title>Halomicroarcula sp. F24A a new haloarchaeum isolated from saline soil.</title>
        <authorList>
            <person name="Duran-Viseras A."/>
            <person name="Sanchez-Porro C."/>
            <person name="Ventosa A."/>
        </authorList>
    </citation>
    <scope>NUCLEOTIDE SEQUENCE</scope>
    <source>
        <strain evidence="2">F24A</strain>
    </source>
</reference>
<evidence type="ECO:0000313" key="2">
    <source>
        <dbReference type="EMBL" id="MBX0302733.1"/>
    </source>
</evidence>
<evidence type="ECO:0000256" key="1">
    <source>
        <dbReference type="SAM" id="MobiDB-lite"/>
    </source>
</evidence>
<sequence>MATKTGSWERCSYHTRRRRPATRSRSDRSLGLVVSDSASLSATPATPDNETLTDTGYELNDTDTVTVERQFTVAGRDRTVVVNNPQRVYHKPVAVGNRTVTGGVFATASTPAINVAGSPRNPIAEESHRELLGRFQSNLGVADTATVENVTTHEAVMLGSQTTVTQFETNLSVDGERREFAIYVTTARAGGDIVVAIGGHPTAFADERVAIMRLIYAVEAGGR</sequence>
<feature type="compositionally biased region" description="Basic residues" evidence="1">
    <location>
        <begin position="13"/>
        <end position="22"/>
    </location>
</feature>
<comment type="caution">
    <text evidence="2">The sequence shown here is derived from an EMBL/GenBank/DDBJ whole genome shotgun (WGS) entry which is preliminary data.</text>
</comment>
<dbReference type="InterPro" id="IPR045396">
    <property type="entry name" value="DUF6517"/>
</dbReference>
<protein>
    <submittedName>
        <fullName evidence="2">Uncharacterized protein</fullName>
    </submittedName>
</protein>
<name>A0A8J7YG35_9EURY</name>
<dbReference type="Pfam" id="PF20127">
    <property type="entry name" value="DUF6517"/>
    <property type="match status" value="1"/>
</dbReference>
<proteinExistence type="predicted"/>
<organism evidence="2 3">
    <name type="scientific">Haloarcula salinisoli</name>
    <dbReference type="NCBI Taxonomy" id="2487746"/>
    <lineage>
        <taxon>Archaea</taxon>
        <taxon>Methanobacteriati</taxon>
        <taxon>Methanobacteriota</taxon>
        <taxon>Stenosarchaea group</taxon>
        <taxon>Halobacteria</taxon>
        <taxon>Halobacteriales</taxon>
        <taxon>Haloarculaceae</taxon>
        <taxon>Haloarcula</taxon>
    </lineage>
</organism>
<feature type="compositionally biased region" description="Polar residues" evidence="1">
    <location>
        <begin position="36"/>
        <end position="54"/>
    </location>
</feature>
<dbReference type="Proteomes" id="UP000783863">
    <property type="component" value="Unassembled WGS sequence"/>
</dbReference>